<organism evidence="5 6">
    <name type="scientific">Fictibacillus aquaticus</name>
    <dbReference type="NCBI Taxonomy" id="2021314"/>
    <lineage>
        <taxon>Bacteria</taxon>
        <taxon>Bacillati</taxon>
        <taxon>Bacillota</taxon>
        <taxon>Bacilli</taxon>
        <taxon>Bacillales</taxon>
        <taxon>Fictibacillaceae</taxon>
        <taxon>Fictibacillus</taxon>
    </lineage>
</organism>
<dbReference type="PANTHER" id="PTHR42939:SF1">
    <property type="entry name" value="ABC TRANSPORTER ATP-BINDING PROTEIN ALBC-RELATED"/>
    <property type="match status" value="1"/>
</dbReference>
<dbReference type="Gene3D" id="3.40.50.300">
    <property type="entry name" value="P-loop containing nucleotide triphosphate hydrolases"/>
    <property type="match status" value="1"/>
</dbReference>
<accession>A0A235F8F9</accession>
<comment type="caution">
    <text evidence="5">The sequence shown here is derived from an EMBL/GenBank/DDBJ whole genome shotgun (WGS) entry which is preliminary data.</text>
</comment>
<name>A0A235F8F9_9BACL</name>
<dbReference type="PROSITE" id="PS00211">
    <property type="entry name" value="ABC_TRANSPORTER_1"/>
    <property type="match status" value="1"/>
</dbReference>
<dbReference type="RefSeq" id="WP_094252882.1">
    <property type="nucleotide sequence ID" value="NZ_JBHLXL010000001.1"/>
</dbReference>
<keyword evidence="6" id="KW-1185">Reference proteome</keyword>
<dbReference type="InterPro" id="IPR017871">
    <property type="entry name" value="ABC_transporter-like_CS"/>
</dbReference>
<dbReference type="PROSITE" id="PS50893">
    <property type="entry name" value="ABC_TRANSPORTER_2"/>
    <property type="match status" value="1"/>
</dbReference>
<dbReference type="EMBL" id="NOII01000003">
    <property type="protein sequence ID" value="OYD57532.1"/>
    <property type="molecule type" value="Genomic_DNA"/>
</dbReference>
<proteinExistence type="predicted"/>
<evidence type="ECO:0000256" key="2">
    <source>
        <dbReference type="ARBA" id="ARBA00022741"/>
    </source>
</evidence>
<gene>
    <name evidence="5" type="ORF">CGZ90_12740</name>
</gene>
<evidence type="ECO:0000313" key="5">
    <source>
        <dbReference type="EMBL" id="OYD57532.1"/>
    </source>
</evidence>
<dbReference type="PANTHER" id="PTHR42939">
    <property type="entry name" value="ABC TRANSPORTER ATP-BINDING PROTEIN ALBC-RELATED"/>
    <property type="match status" value="1"/>
</dbReference>
<reference evidence="5 6" key="1">
    <citation type="submission" date="2017-07" db="EMBL/GenBank/DDBJ databases">
        <title>Fictibacillus sp. nov. GDSW-R2A3 Genome sequencing and assembly.</title>
        <authorList>
            <person name="Mayilraj S."/>
        </authorList>
    </citation>
    <scope>NUCLEOTIDE SEQUENCE [LARGE SCALE GENOMIC DNA]</scope>
    <source>
        <strain evidence="5 6">GDSW-R2A3</strain>
    </source>
</reference>
<dbReference type="Proteomes" id="UP000215059">
    <property type="component" value="Unassembled WGS sequence"/>
</dbReference>
<evidence type="ECO:0000256" key="3">
    <source>
        <dbReference type="ARBA" id="ARBA00022840"/>
    </source>
</evidence>
<evidence type="ECO:0000256" key="1">
    <source>
        <dbReference type="ARBA" id="ARBA00022448"/>
    </source>
</evidence>
<dbReference type="SMART" id="SM00382">
    <property type="entry name" value="AAA"/>
    <property type="match status" value="1"/>
</dbReference>
<dbReference type="GO" id="GO:0016887">
    <property type="term" value="F:ATP hydrolysis activity"/>
    <property type="evidence" value="ECO:0007669"/>
    <property type="project" value="InterPro"/>
</dbReference>
<dbReference type="InterPro" id="IPR003593">
    <property type="entry name" value="AAA+_ATPase"/>
</dbReference>
<dbReference type="OrthoDB" id="9804819at2"/>
<evidence type="ECO:0000259" key="4">
    <source>
        <dbReference type="PROSITE" id="PS50893"/>
    </source>
</evidence>
<keyword evidence="3" id="KW-0067">ATP-binding</keyword>
<evidence type="ECO:0000313" key="6">
    <source>
        <dbReference type="Proteomes" id="UP000215059"/>
    </source>
</evidence>
<keyword evidence="2" id="KW-0547">Nucleotide-binding</keyword>
<dbReference type="InterPro" id="IPR003439">
    <property type="entry name" value="ABC_transporter-like_ATP-bd"/>
</dbReference>
<keyword evidence="1" id="KW-0813">Transport</keyword>
<dbReference type="CDD" id="cd03230">
    <property type="entry name" value="ABC_DR_subfamily_A"/>
    <property type="match status" value="1"/>
</dbReference>
<dbReference type="InterPro" id="IPR051782">
    <property type="entry name" value="ABC_Transporter_VariousFunc"/>
</dbReference>
<sequence>MITLSHVSKKYGKKTVLHDISFSVQAGEITGVVGPNGAGKSTLLKCIATMMPPTSGLIIIDGSNAAADPQAVRHLIGYVPQEIAVYQELTVKQNIEFFAKLAGKRDLRAIQERCEEWQLMPHYRKKVKHLSGGNQRKLNILVALLHDPQLLILDEPTVGIDIAAKQEIVSYLKQLAYEGKTILYSSHDAQELQMLCDSYLIMKEGELLFYGPKERLRQHVPYPYNQSFTDSLAHVGEWANR</sequence>
<dbReference type="AlphaFoldDB" id="A0A235F8F9"/>
<dbReference type="SUPFAM" id="SSF52540">
    <property type="entry name" value="P-loop containing nucleoside triphosphate hydrolases"/>
    <property type="match status" value="1"/>
</dbReference>
<dbReference type="InterPro" id="IPR027417">
    <property type="entry name" value="P-loop_NTPase"/>
</dbReference>
<feature type="domain" description="ABC transporter" evidence="4">
    <location>
        <begin position="2"/>
        <end position="229"/>
    </location>
</feature>
<dbReference type="Pfam" id="PF00005">
    <property type="entry name" value="ABC_tran"/>
    <property type="match status" value="1"/>
</dbReference>
<dbReference type="GO" id="GO:0005524">
    <property type="term" value="F:ATP binding"/>
    <property type="evidence" value="ECO:0007669"/>
    <property type="project" value="UniProtKB-KW"/>
</dbReference>
<protein>
    <recommendedName>
        <fullName evidence="4">ABC transporter domain-containing protein</fullName>
    </recommendedName>
</protein>